<keyword evidence="1" id="KW-1133">Transmembrane helix</keyword>
<evidence type="ECO:0000256" key="1">
    <source>
        <dbReference type="SAM" id="Phobius"/>
    </source>
</evidence>
<reference evidence="3 4" key="1">
    <citation type="submission" date="2022-05" db="EMBL/GenBank/DDBJ databases">
        <authorList>
            <person name="Park J.-S."/>
        </authorList>
    </citation>
    <scope>NUCLEOTIDE SEQUENCE [LARGE SCALE GENOMIC DNA]</scope>
    <source>
        <strain evidence="3 4">2012CJ35-5</strain>
    </source>
</reference>
<protein>
    <submittedName>
        <fullName evidence="3">DUF2807 domain-containing protein</fullName>
    </submittedName>
</protein>
<accession>A0ABT0PVS7</accession>
<feature type="transmembrane region" description="Helical" evidence="1">
    <location>
        <begin position="12"/>
        <end position="31"/>
    </location>
</feature>
<dbReference type="InterPro" id="IPR021255">
    <property type="entry name" value="DUF2807"/>
</dbReference>
<evidence type="ECO:0000313" key="4">
    <source>
        <dbReference type="Proteomes" id="UP001203607"/>
    </source>
</evidence>
<dbReference type="RefSeq" id="WP_249658655.1">
    <property type="nucleotide sequence ID" value="NZ_JAMFMA010000004.1"/>
</dbReference>
<evidence type="ECO:0000313" key="3">
    <source>
        <dbReference type="EMBL" id="MCL6275472.1"/>
    </source>
</evidence>
<dbReference type="Gene3D" id="2.160.20.120">
    <property type="match status" value="1"/>
</dbReference>
<gene>
    <name evidence="3" type="ORF">M3P19_15770</name>
</gene>
<comment type="caution">
    <text evidence="3">The sequence shown here is derived from an EMBL/GenBank/DDBJ whole genome shotgun (WGS) entry which is preliminary data.</text>
</comment>
<name>A0ABT0PVS7_9FLAO</name>
<evidence type="ECO:0000259" key="2">
    <source>
        <dbReference type="Pfam" id="PF10988"/>
    </source>
</evidence>
<sequence>METTKSRSFKLNTYTLSLSVFGLIALGIYAWNSLWVSEINLQLEPYNKLRVSGIANVHLVRGDSESARLVADENIVDKIEMQVIDNTLFINSDDSISGERKKDIYLTYTQLTEIRIENAATVMSKEIVQSDNILIQATGSSEVVLRIEADSLKLLMEHAANVKLAGSTKLFDLTLADHADIMAYHLNANKGIVKTKSSANGSGIARIAVKNSLFVRLEGTRVIYCKGNPDIDKKSVHSNKNLVLR</sequence>
<dbReference type="Proteomes" id="UP001203607">
    <property type="component" value="Unassembled WGS sequence"/>
</dbReference>
<proteinExistence type="predicted"/>
<dbReference type="EMBL" id="JAMFMA010000004">
    <property type="protein sequence ID" value="MCL6275472.1"/>
    <property type="molecule type" value="Genomic_DNA"/>
</dbReference>
<keyword evidence="1" id="KW-0472">Membrane</keyword>
<dbReference type="Pfam" id="PF10988">
    <property type="entry name" value="DUF2807"/>
    <property type="match status" value="1"/>
</dbReference>
<keyword evidence="4" id="KW-1185">Reference proteome</keyword>
<feature type="domain" description="Putative auto-transporter adhesin head GIN" evidence="2">
    <location>
        <begin position="46"/>
        <end position="229"/>
    </location>
</feature>
<organism evidence="3 4">
    <name type="scientific">Flagellimonas spongiicola</name>
    <dbReference type="NCBI Taxonomy" id="2942208"/>
    <lineage>
        <taxon>Bacteria</taxon>
        <taxon>Pseudomonadati</taxon>
        <taxon>Bacteroidota</taxon>
        <taxon>Flavobacteriia</taxon>
        <taxon>Flavobacteriales</taxon>
        <taxon>Flavobacteriaceae</taxon>
        <taxon>Flagellimonas</taxon>
    </lineage>
</organism>
<keyword evidence="1" id="KW-0812">Transmembrane</keyword>